<protein>
    <submittedName>
        <fullName evidence="2">Membrane protein</fullName>
    </submittedName>
</protein>
<keyword evidence="3" id="KW-1185">Reference proteome</keyword>
<organism evidence="2 3">
    <name type="scientific">Oxalicibacterium faecigallinarum</name>
    <dbReference type="NCBI Taxonomy" id="573741"/>
    <lineage>
        <taxon>Bacteria</taxon>
        <taxon>Pseudomonadati</taxon>
        <taxon>Pseudomonadota</taxon>
        <taxon>Betaproteobacteria</taxon>
        <taxon>Burkholderiales</taxon>
        <taxon>Oxalobacteraceae</taxon>
        <taxon>Oxalicibacterium</taxon>
    </lineage>
</organism>
<gene>
    <name evidence="2" type="ORF">GCM10008066_04860</name>
</gene>
<keyword evidence="1" id="KW-0472">Membrane</keyword>
<dbReference type="Proteomes" id="UP000642180">
    <property type="component" value="Unassembled WGS sequence"/>
</dbReference>
<dbReference type="RefSeq" id="WP_188379687.1">
    <property type="nucleotide sequence ID" value="NZ_BMDI01000001.1"/>
</dbReference>
<dbReference type="EMBL" id="BMDI01000001">
    <property type="protein sequence ID" value="GGI16617.1"/>
    <property type="molecule type" value="Genomic_DNA"/>
</dbReference>
<dbReference type="AlphaFoldDB" id="A0A8J3AL57"/>
<reference evidence="3" key="1">
    <citation type="journal article" date="2019" name="Int. J. Syst. Evol. Microbiol.">
        <title>The Global Catalogue of Microorganisms (GCM) 10K type strain sequencing project: providing services to taxonomists for standard genome sequencing and annotation.</title>
        <authorList>
            <consortium name="The Broad Institute Genomics Platform"/>
            <consortium name="The Broad Institute Genome Sequencing Center for Infectious Disease"/>
            <person name="Wu L."/>
            <person name="Ma J."/>
        </authorList>
    </citation>
    <scope>NUCLEOTIDE SEQUENCE [LARGE SCALE GENOMIC DNA]</scope>
    <source>
        <strain evidence="3">CCM 2767</strain>
    </source>
</reference>
<keyword evidence="1" id="KW-0812">Transmembrane</keyword>
<evidence type="ECO:0000313" key="3">
    <source>
        <dbReference type="Proteomes" id="UP000642180"/>
    </source>
</evidence>
<proteinExistence type="predicted"/>
<feature type="transmembrane region" description="Helical" evidence="1">
    <location>
        <begin position="46"/>
        <end position="64"/>
    </location>
</feature>
<evidence type="ECO:0000313" key="2">
    <source>
        <dbReference type="EMBL" id="GGI16617.1"/>
    </source>
</evidence>
<accession>A0A8J3AL57</accession>
<feature type="transmembrane region" description="Helical" evidence="1">
    <location>
        <begin position="7"/>
        <end position="40"/>
    </location>
</feature>
<comment type="caution">
    <text evidence="2">The sequence shown here is derived from an EMBL/GenBank/DDBJ whole genome shotgun (WGS) entry which is preliminary data.</text>
</comment>
<keyword evidence="1" id="KW-1133">Transmembrane helix</keyword>
<evidence type="ECO:0000256" key="1">
    <source>
        <dbReference type="SAM" id="Phobius"/>
    </source>
</evidence>
<name>A0A8J3AL57_9BURK</name>
<sequence>MSDWMIWFAIACVLVGLEMASGTFYLLMIAIGAAAGGIAALLGLDGLAQCVVAALLAAIATFGLRRSGFAKKAVVDANRDPNVNLDVGQLLEVHAWHVVAGAAATARVRYRGALWDVELEEGGHPVAGAFVIREARGNRLIVSNV</sequence>